<feature type="compositionally biased region" description="Polar residues" evidence="1">
    <location>
        <begin position="7"/>
        <end position="16"/>
    </location>
</feature>
<proteinExistence type="predicted"/>
<evidence type="ECO:0000256" key="1">
    <source>
        <dbReference type="SAM" id="MobiDB-lite"/>
    </source>
</evidence>
<organism evidence="2">
    <name type="scientific">Rhizophora mucronata</name>
    <name type="common">Asiatic mangrove</name>
    <dbReference type="NCBI Taxonomy" id="61149"/>
    <lineage>
        <taxon>Eukaryota</taxon>
        <taxon>Viridiplantae</taxon>
        <taxon>Streptophyta</taxon>
        <taxon>Embryophyta</taxon>
        <taxon>Tracheophyta</taxon>
        <taxon>Spermatophyta</taxon>
        <taxon>Magnoliopsida</taxon>
        <taxon>eudicotyledons</taxon>
        <taxon>Gunneridae</taxon>
        <taxon>Pentapetalae</taxon>
        <taxon>rosids</taxon>
        <taxon>fabids</taxon>
        <taxon>Malpighiales</taxon>
        <taxon>Rhizophoraceae</taxon>
        <taxon>Rhizophora</taxon>
    </lineage>
</organism>
<feature type="region of interest" description="Disordered" evidence="1">
    <location>
        <begin position="1"/>
        <end position="32"/>
    </location>
</feature>
<reference evidence="2" key="1">
    <citation type="submission" date="2018-02" db="EMBL/GenBank/DDBJ databases">
        <title>Rhizophora mucronata_Transcriptome.</title>
        <authorList>
            <person name="Meera S.P."/>
            <person name="Sreeshan A."/>
            <person name="Augustine A."/>
        </authorList>
    </citation>
    <scope>NUCLEOTIDE SEQUENCE</scope>
    <source>
        <tissue evidence="2">Leaf</tissue>
    </source>
</reference>
<evidence type="ECO:0000313" key="2">
    <source>
        <dbReference type="EMBL" id="MBX13232.1"/>
    </source>
</evidence>
<sequence length="32" mass="3735">MECTIVNDLTITNGQNLDDRPKQNNKKQIRFS</sequence>
<dbReference type="EMBL" id="GGEC01032748">
    <property type="protein sequence ID" value="MBX13232.1"/>
    <property type="molecule type" value="Transcribed_RNA"/>
</dbReference>
<dbReference type="AlphaFoldDB" id="A0A2P2L5I2"/>
<accession>A0A2P2L5I2</accession>
<feature type="compositionally biased region" description="Basic residues" evidence="1">
    <location>
        <begin position="23"/>
        <end position="32"/>
    </location>
</feature>
<name>A0A2P2L5I2_RHIMU</name>
<protein>
    <submittedName>
        <fullName evidence="2">Uncharacterized protein</fullName>
    </submittedName>
</protein>